<gene>
    <name evidence="3" type="ORF">ACHAWO_008288</name>
</gene>
<feature type="transmembrane region" description="Helical" evidence="2">
    <location>
        <begin position="367"/>
        <end position="389"/>
    </location>
</feature>
<evidence type="ECO:0000313" key="4">
    <source>
        <dbReference type="Proteomes" id="UP001530400"/>
    </source>
</evidence>
<proteinExistence type="predicted"/>
<evidence type="ECO:0000313" key="3">
    <source>
        <dbReference type="EMBL" id="KAL3768120.1"/>
    </source>
</evidence>
<organism evidence="3 4">
    <name type="scientific">Cyclotella atomus</name>
    <dbReference type="NCBI Taxonomy" id="382360"/>
    <lineage>
        <taxon>Eukaryota</taxon>
        <taxon>Sar</taxon>
        <taxon>Stramenopiles</taxon>
        <taxon>Ochrophyta</taxon>
        <taxon>Bacillariophyta</taxon>
        <taxon>Coscinodiscophyceae</taxon>
        <taxon>Thalassiosirophycidae</taxon>
        <taxon>Stephanodiscales</taxon>
        <taxon>Stephanodiscaceae</taxon>
        <taxon>Cyclotella</taxon>
    </lineage>
</organism>
<comment type="caution">
    <text evidence="3">The sequence shown here is derived from an EMBL/GenBank/DDBJ whole genome shotgun (WGS) entry which is preliminary data.</text>
</comment>
<keyword evidence="2" id="KW-0472">Membrane</keyword>
<evidence type="ECO:0000256" key="2">
    <source>
        <dbReference type="SAM" id="Phobius"/>
    </source>
</evidence>
<evidence type="ECO:0008006" key="5">
    <source>
        <dbReference type="Google" id="ProtNLM"/>
    </source>
</evidence>
<protein>
    <recommendedName>
        <fullName evidence="5">Protein RFT1 homolog</fullName>
    </recommendedName>
</protein>
<feature type="transmembrane region" description="Helical" evidence="2">
    <location>
        <begin position="409"/>
        <end position="431"/>
    </location>
</feature>
<keyword evidence="2" id="KW-0812">Transmembrane</keyword>
<feature type="region of interest" description="Disordered" evidence="1">
    <location>
        <begin position="1"/>
        <end position="21"/>
    </location>
</feature>
<feature type="transmembrane region" description="Helical" evidence="2">
    <location>
        <begin position="136"/>
        <end position="157"/>
    </location>
</feature>
<dbReference type="AlphaFoldDB" id="A0ABD3N5Y8"/>
<accession>A0ABD3N5Y8</accession>
<reference evidence="3 4" key="1">
    <citation type="submission" date="2024-10" db="EMBL/GenBank/DDBJ databases">
        <title>Updated reference genomes for cyclostephanoid diatoms.</title>
        <authorList>
            <person name="Roberts W.R."/>
            <person name="Alverson A.J."/>
        </authorList>
    </citation>
    <scope>NUCLEOTIDE SEQUENCE [LARGE SCALE GENOMIC DNA]</scope>
    <source>
        <strain evidence="3 4">AJA010-31</strain>
    </source>
</reference>
<dbReference type="EMBL" id="JALLPJ020001353">
    <property type="protein sequence ID" value="KAL3768120.1"/>
    <property type="molecule type" value="Genomic_DNA"/>
</dbReference>
<evidence type="ECO:0000256" key="1">
    <source>
        <dbReference type="SAM" id="MobiDB-lite"/>
    </source>
</evidence>
<keyword evidence="2" id="KW-1133">Transmembrane helix</keyword>
<keyword evidence="4" id="KW-1185">Reference proteome</keyword>
<dbReference type="Proteomes" id="UP001530400">
    <property type="component" value="Unassembled WGS sequence"/>
</dbReference>
<name>A0ABD3N5Y8_9STRA</name>
<sequence length="436" mass="46560">MLSIRGPSLAATVPSRPPISPKMSDQYIMSQNDKHLNPHITRLMMVRGGDEDSSDGDSYSDIDDEVEATVDTSEQSKPTQNEIEVAQRQIALSSQSRNFGIATALWSSLFFDSILNKSKRQYLFPAIFEGASTINLVPTALLASGFALASCVSFVLWRDFDVRSEMKDDNDDGEDVKKGDWFLSLSCFNGKESSQFASQIRMRLYFHLALFGALNLCAHAGCYFTERAPFLGLSAAAINGHNTLAAASALLKESSASDLVMTVFNGPLSLFRAGEEDTSGSLDVISLLFRLSAIAFLVRCIPVGKSVVSLAQGLLAGADPTSVTNNSRQLSLGIASLGRLTLAAGVSQVLFSSRAKSLAERMCKHPFFAVLSGACSLICFGTGCSLLFQSLGYGLQASSILSTTLSFDGVLLSLMGVVLGYTSAIGIAAAVNELKK</sequence>